<reference evidence="2 3" key="1">
    <citation type="submission" date="2022-04" db="EMBL/GenBank/DDBJ databases">
        <title>Positive selection, recombination, and allopatry shape intraspecific diversity of widespread and dominant cyanobacteria.</title>
        <authorList>
            <person name="Wei J."/>
            <person name="Shu W."/>
            <person name="Hu C."/>
        </authorList>
    </citation>
    <scope>NUCLEOTIDE SEQUENCE [LARGE SCALE GENOMIC DNA]</scope>
    <source>
        <strain evidence="2 3">GB2-A4</strain>
    </source>
</reference>
<dbReference type="SUPFAM" id="SSF55785">
    <property type="entry name" value="PYP-like sensor domain (PAS domain)"/>
    <property type="match status" value="1"/>
</dbReference>
<organism evidence="2 3">
    <name type="scientific">Trichocoleus desertorum GB2-A4</name>
    <dbReference type="NCBI Taxonomy" id="2933944"/>
    <lineage>
        <taxon>Bacteria</taxon>
        <taxon>Bacillati</taxon>
        <taxon>Cyanobacteriota</taxon>
        <taxon>Cyanophyceae</taxon>
        <taxon>Leptolyngbyales</taxon>
        <taxon>Trichocoleusaceae</taxon>
        <taxon>Trichocoleus</taxon>
    </lineage>
</organism>
<dbReference type="InterPro" id="IPR013767">
    <property type="entry name" value="PAS_fold"/>
</dbReference>
<dbReference type="RefSeq" id="WP_190440726.1">
    <property type="nucleotide sequence ID" value="NZ_JAMPKM010000015.1"/>
</dbReference>
<name>A0ABV0JCX2_9CYAN</name>
<gene>
    <name evidence="2" type="ORF">NC998_21255</name>
</gene>
<dbReference type="InterPro" id="IPR000014">
    <property type="entry name" value="PAS"/>
</dbReference>
<protein>
    <submittedName>
        <fullName evidence="2">PAS domain-containing protein</fullName>
    </submittedName>
</protein>
<dbReference type="CDD" id="cd00130">
    <property type="entry name" value="PAS"/>
    <property type="match status" value="1"/>
</dbReference>
<proteinExistence type="predicted"/>
<dbReference type="Pfam" id="PF00989">
    <property type="entry name" value="PAS"/>
    <property type="match status" value="1"/>
</dbReference>
<feature type="domain" description="PAS fold" evidence="1">
    <location>
        <begin position="104"/>
        <end position="190"/>
    </location>
</feature>
<comment type="caution">
    <text evidence="2">The sequence shown here is derived from an EMBL/GenBank/DDBJ whole genome shotgun (WGS) entry which is preliminary data.</text>
</comment>
<dbReference type="InterPro" id="IPR035965">
    <property type="entry name" value="PAS-like_dom_sf"/>
</dbReference>
<keyword evidence="3" id="KW-1185">Reference proteome</keyword>
<evidence type="ECO:0000313" key="3">
    <source>
        <dbReference type="Proteomes" id="UP001464891"/>
    </source>
</evidence>
<sequence>METSLSPDYLLRHCRSIPSEKELVLHAANEFIGLMLTCYPSVVAKLAKKERCQQAVIRWTGCKRDFEVPAAFADEAGVPDIQEIRDFNQRYLPTPRSRNQQILLEATLNDKPTGIVTIRSGKVIFMNDLMPAFVGLPPDEIIVPDIYDLFREKEEYTPDDPDEFNQRLKENRVLVGSLTAFRTNGDFGAFVGTYRHDVWTDVPLRGDRTTEVEVRISEYDRFELIKRFA</sequence>
<accession>A0ABV0JCX2</accession>
<dbReference type="EMBL" id="JAMPKM010000015">
    <property type="protein sequence ID" value="MEP0819631.1"/>
    <property type="molecule type" value="Genomic_DNA"/>
</dbReference>
<evidence type="ECO:0000259" key="1">
    <source>
        <dbReference type="Pfam" id="PF00989"/>
    </source>
</evidence>
<evidence type="ECO:0000313" key="2">
    <source>
        <dbReference type="EMBL" id="MEP0819631.1"/>
    </source>
</evidence>
<dbReference type="Proteomes" id="UP001464891">
    <property type="component" value="Unassembled WGS sequence"/>
</dbReference>